<evidence type="ECO:0000313" key="13">
    <source>
        <dbReference type="Proteomes" id="UP000019442"/>
    </source>
</evidence>
<dbReference type="GO" id="GO:0018104">
    <property type="term" value="P:peptidoglycan-protein cross-linking"/>
    <property type="evidence" value="ECO:0007669"/>
    <property type="project" value="TreeGrafter"/>
</dbReference>
<dbReference type="SUPFAM" id="SSF141523">
    <property type="entry name" value="L,D-transpeptidase catalytic domain-like"/>
    <property type="match status" value="1"/>
</dbReference>
<feature type="chain" id="PRO_5004910623" description="L,D-TPase catalytic domain-containing protein" evidence="10">
    <location>
        <begin position="25"/>
        <end position="219"/>
    </location>
</feature>
<evidence type="ECO:0000313" key="12">
    <source>
        <dbReference type="EMBL" id="AHK78797.1"/>
    </source>
</evidence>
<evidence type="ECO:0000256" key="6">
    <source>
        <dbReference type="ARBA" id="ARBA00022960"/>
    </source>
</evidence>
<keyword evidence="13" id="KW-1185">Reference proteome</keyword>
<evidence type="ECO:0000256" key="3">
    <source>
        <dbReference type="ARBA" id="ARBA00022676"/>
    </source>
</evidence>
<dbReference type="PANTHER" id="PTHR30582">
    <property type="entry name" value="L,D-TRANSPEPTIDASE"/>
    <property type="match status" value="1"/>
</dbReference>
<evidence type="ECO:0000256" key="4">
    <source>
        <dbReference type="ARBA" id="ARBA00022679"/>
    </source>
</evidence>
<dbReference type="AlphaFoldDB" id="W8KP67"/>
<dbReference type="InterPro" id="IPR005490">
    <property type="entry name" value="LD_TPept_cat_dom"/>
</dbReference>
<feature type="signal peptide" evidence="10">
    <location>
        <begin position="1"/>
        <end position="24"/>
    </location>
</feature>
<comment type="pathway">
    <text evidence="1 9">Cell wall biogenesis; peptidoglycan biosynthesis.</text>
</comment>
<reference evidence="13" key="2">
    <citation type="submission" date="2014-02" db="EMBL/GenBank/DDBJ databases">
        <title>Draft Genome Sequence of extremely halophilic bacteria Halorhodospira halochloris.</title>
        <authorList>
            <person name="Singh K.S."/>
        </authorList>
    </citation>
    <scope>NUCLEOTIDE SEQUENCE [LARGE SCALE GENOMIC DNA]</scope>
    <source>
        <strain evidence="13">A</strain>
    </source>
</reference>
<dbReference type="GO" id="GO:0008360">
    <property type="term" value="P:regulation of cell shape"/>
    <property type="evidence" value="ECO:0007669"/>
    <property type="project" value="UniProtKB-UniRule"/>
</dbReference>
<comment type="similarity">
    <text evidence="2">Belongs to the YkuD family.</text>
</comment>
<keyword evidence="10" id="KW-0732">Signal</keyword>
<evidence type="ECO:0000256" key="2">
    <source>
        <dbReference type="ARBA" id="ARBA00005992"/>
    </source>
</evidence>
<dbReference type="KEGG" id="hhc:M911_06000"/>
<dbReference type="PANTHER" id="PTHR30582:SF24">
    <property type="entry name" value="L,D-TRANSPEPTIDASE ERFK_SRFK-RELATED"/>
    <property type="match status" value="1"/>
</dbReference>
<keyword evidence="4" id="KW-0808">Transferase</keyword>
<sequence length="219" mass="24612">MLRRIQTMAMLVLCLFAFGPMAGAGWYVETFDTEREMSPWYQPVLKRLQSDFPEFFVADPVAVVRIDEQRLYLIRQGQIQREYPISTSRHGIGNQDGSFRTPLGVHRIHSKFGDGVPKGTVFRARENTGKIAPIVTAPERTPGDYITTRILWLEGLEDGVNRGEGIDSFSRYIYIHGTDEEGLIGQPASEGCVRMTNADVIELFETMPEGTLVVIQSSP</sequence>
<evidence type="ECO:0000256" key="1">
    <source>
        <dbReference type="ARBA" id="ARBA00004752"/>
    </source>
</evidence>
<dbReference type="EMBL" id="CP007268">
    <property type="protein sequence ID" value="AHK78797.1"/>
    <property type="molecule type" value="Genomic_DNA"/>
</dbReference>
<keyword evidence="5" id="KW-0378">Hydrolase</keyword>
<feature type="active site" description="Nucleophile" evidence="9">
    <location>
        <position position="192"/>
    </location>
</feature>
<dbReference type="Pfam" id="PF03734">
    <property type="entry name" value="YkuD"/>
    <property type="match status" value="1"/>
</dbReference>
<dbReference type="HOGENOM" id="CLU_042399_3_1_6"/>
<reference evidence="12 13" key="1">
    <citation type="journal article" date="2014" name="J Genomics">
        <title>Draft Genome Sequence of the Extremely Halophilic Phototrophic Purple Sulfur Bacterium Halorhodospira halochloris.</title>
        <authorList>
            <person name="Singh K.S."/>
            <person name="Kirksey J."/>
            <person name="Hoff W.D."/>
            <person name="Deole R."/>
        </authorList>
    </citation>
    <scope>NUCLEOTIDE SEQUENCE [LARGE SCALE GENOMIC DNA]</scope>
    <source>
        <strain evidence="12 13">A</strain>
    </source>
</reference>
<evidence type="ECO:0000256" key="10">
    <source>
        <dbReference type="SAM" id="SignalP"/>
    </source>
</evidence>
<keyword evidence="7 9" id="KW-0573">Peptidoglycan synthesis</keyword>
<dbReference type="Gene3D" id="2.40.440.10">
    <property type="entry name" value="L,D-transpeptidase catalytic domain-like"/>
    <property type="match status" value="1"/>
</dbReference>
<name>W8KP67_9GAMM</name>
<feature type="active site" description="Proton donor/acceptor" evidence="9">
    <location>
        <position position="176"/>
    </location>
</feature>
<dbReference type="Proteomes" id="UP000019442">
    <property type="component" value="Chromosome"/>
</dbReference>
<feature type="domain" description="L,D-TPase catalytic" evidence="11">
    <location>
        <begin position="60"/>
        <end position="216"/>
    </location>
</feature>
<dbReference type="CDD" id="cd16913">
    <property type="entry name" value="YkuD_like"/>
    <property type="match status" value="1"/>
</dbReference>
<dbReference type="GO" id="GO:0016757">
    <property type="term" value="F:glycosyltransferase activity"/>
    <property type="evidence" value="ECO:0007669"/>
    <property type="project" value="UniProtKB-KW"/>
</dbReference>
<proteinExistence type="inferred from homology"/>
<evidence type="ECO:0000256" key="9">
    <source>
        <dbReference type="PROSITE-ProRule" id="PRU01373"/>
    </source>
</evidence>
<dbReference type="GO" id="GO:0071555">
    <property type="term" value="P:cell wall organization"/>
    <property type="evidence" value="ECO:0007669"/>
    <property type="project" value="UniProtKB-UniRule"/>
</dbReference>
<organism evidence="12 13">
    <name type="scientific">Ectothiorhodospira haloalkaliphila</name>
    <dbReference type="NCBI Taxonomy" id="421628"/>
    <lineage>
        <taxon>Bacteria</taxon>
        <taxon>Pseudomonadati</taxon>
        <taxon>Pseudomonadota</taxon>
        <taxon>Gammaproteobacteria</taxon>
        <taxon>Chromatiales</taxon>
        <taxon>Ectothiorhodospiraceae</taxon>
        <taxon>Ectothiorhodospira</taxon>
    </lineage>
</organism>
<dbReference type="UniPathway" id="UPA00219"/>
<dbReference type="PROSITE" id="PS52029">
    <property type="entry name" value="LD_TPASE"/>
    <property type="match status" value="1"/>
</dbReference>
<keyword evidence="6 9" id="KW-0133">Cell shape</keyword>
<dbReference type="InterPro" id="IPR050979">
    <property type="entry name" value="LD-transpeptidase"/>
</dbReference>
<keyword evidence="8 9" id="KW-0961">Cell wall biogenesis/degradation</keyword>
<gene>
    <name evidence="12" type="ORF">M911_06000</name>
</gene>
<dbReference type="GO" id="GO:0071972">
    <property type="term" value="F:peptidoglycan L,D-transpeptidase activity"/>
    <property type="evidence" value="ECO:0007669"/>
    <property type="project" value="TreeGrafter"/>
</dbReference>
<dbReference type="GO" id="GO:0005576">
    <property type="term" value="C:extracellular region"/>
    <property type="evidence" value="ECO:0007669"/>
    <property type="project" value="TreeGrafter"/>
</dbReference>
<keyword evidence="3" id="KW-0328">Glycosyltransferase</keyword>
<accession>W8KP67</accession>
<evidence type="ECO:0000256" key="5">
    <source>
        <dbReference type="ARBA" id="ARBA00022801"/>
    </source>
</evidence>
<evidence type="ECO:0000256" key="8">
    <source>
        <dbReference type="ARBA" id="ARBA00023316"/>
    </source>
</evidence>
<dbReference type="PATRIC" id="fig|1354791.3.peg.1636"/>
<evidence type="ECO:0000259" key="11">
    <source>
        <dbReference type="PROSITE" id="PS52029"/>
    </source>
</evidence>
<protein>
    <recommendedName>
        <fullName evidence="11">L,D-TPase catalytic domain-containing protein</fullName>
    </recommendedName>
</protein>
<dbReference type="InterPro" id="IPR038063">
    <property type="entry name" value="Transpep_catalytic_dom"/>
</dbReference>
<evidence type="ECO:0000256" key="7">
    <source>
        <dbReference type="ARBA" id="ARBA00022984"/>
    </source>
</evidence>